<feature type="transmembrane region" description="Helical" evidence="5">
    <location>
        <begin position="87"/>
        <end position="106"/>
    </location>
</feature>
<dbReference type="GO" id="GO:0006508">
    <property type="term" value="P:proteolysis"/>
    <property type="evidence" value="ECO:0007669"/>
    <property type="project" value="UniProtKB-KW"/>
</dbReference>
<evidence type="ECO:0000256" key="3">
    <source>
        <dbReference type="ARBA" id="ARBA00022989"/>
    </source>
</evidence>
<evidence type="ECO:0000259" key="6">
    <source>
        <dbReference type="Pfam" id="PF01694"/>
    </source>
</evidence>
<keyword evidence="7" id="KW-0645">Protease</keyword>
<feature type="transmembrane region" description="Helical" evidence="5">
    <location>
        <begin position="112"/>
        <end position="132"/>
    </location>
</feature>
<sequence>MSRSPTLEVLLICTIVFIIQSLIGVFSAALATGLFALAPPFVVNPWGLITSVYAHSGVGHYTANMIALVLFGLLVERRTTRARFHVFFLSVGVLAGVSEVFISGVIGGPAGVIGASGAIFGLLGYLLAGNIVSQAVFRSIELSGRAQFGLFVVIALLVTIATGRPGVALIAHFTGLILGLLAGYIGLLDVRQPVSERPIR</sequence>
<evidence type="ECO:0000256" key="4">
    <source>
        <dbReference type="ARBA" id="ARBA00023136"/>
    </source>
</evidence>
<reference evidence="7" key="1">
    <citation type="journal article" date="2022" name="Syst. Appl. Microbiol.">
        <title>Natronocalculus amylovorans gen. nov., sp. nov., and Natranaeroarchaeum aerophilus sp. nov., dominant culturable amylolytic natronoarchaea from hypersaline soda lakes in southwestern Siberia.</title>
        <authorList>
            <person name="Sorokin D.Y."/>
            <person name="Elcheninov A.G."/>
            <person name="Khizhniak T.V."/>
            <person name="Koenen M."/>
            <person name="Bale N.J."/>
            <person name="Damste J.S.S."/>
            <person name="Kublanov I.V."/>
        </authorList>
    </citation>
    <scope>NUCLEOTIDE SEQUENCE</scope>
    <source>
        <strain evidence="7">AArc-St2</strain>
    </source>
</reference>
<feature type="transmembrane region" description="Helical" evidence="5">
    <location>
        <begin position="144"/>
        <end position="163"/>
    </location>
</feature>
<dbReference type="PANTHER" id="PTHR43066:SF11">
    <property type="entry name" value="PEPTIDASE S54 RHOMBOID DOMAIN-CONTAINING PROTEIN"/>
    <property type="match status" value="1"/>
</dbReference>
<dbReference type="Gene3D" id="1.20.1540.10">
    <property type="entry name" value="Rhomboid-like"/>
    <property type="match status" value="1"/>
</dbReference>
<keyword evidence="8" id="KW-1185">Reference proteome</keyword>
<dbReference type="PANTHER" id="PTHR43066">
    <property type="entry name" value="RHOMBOID-RELATED PROTEIN"/>
    <property type="match status" value="1"/>
</dbReference>
<dbReference type="InterPro" id="IPR035952">
    <property type="entry name" value="Rhomboid-like_sf"/>
</dbReference>
<proteinExistence type="predicted"/>
<reference evidence="7" key="2">
    <citation type="submission" date="2022-02" db="EMBL/GenBank/DDBJ databases">
        <authorList>
            <person name="Elcheninov A.G."/>
            <person name="Sorokin D.Y."/>
            <person name="Kublanov I.V."/>
        </authorList>
    </citation>
    <scope>NUCLEOTIDE SEQUENCE</scope>
    <source>
        <strain evidence="7">AArc-St2</strain>
    </source>
</reference>
<keyword evidence="7" id="KW-0378">Hydrolase</keyword>
<keyword evidence="3 5" id="KW-1133">Transmembrane helix</keyword>
<dbReference type="SUPFAM" id="SSF144091">
    <property type="entry name" value="Rhomboid-like"/>
    <property type="match status" value="1"/>
</dbReference>
<keyword evidence="4 5" id="KW-0472">Membrane</keyword>
<feature type="transmembrane region" description="Helical" evidence="5">
    <location>
        <begin position="169"/>
        <end position="190"/>
    </location>
</feature>
<dbReference type="EMBL" id="JAKRVX010000001">
    <property type="protein sequence ID" value="MCL9815681.1"/>
    <property type="molecule type" value="Genomic_DNA"/>
</dbReference>
<evidence type="ECO:0000313" key="7">
    <source>
        <dbReference type="EMBL" id="MCL9815681.1"/>
    </source>
</evidence>
<dbReference type="GO" id="GO:0004252">
    <property type="term" value="F:serine-type endopeptidase activity"/>
    <property type="evidence" value="ECO:0007669"/>
    <property type="project" value="InterPro"/>
</dbReference>
<gene>
    <name evidence="7" type="ORF">AArcSt2_01870</name>
</gene>
<feature type="transmembrane region" description="Helical" evidence="5">
    <location>
        <begin position="9"/>
        <end position="38"/>
    </location>
</feature>
<feature type="transmembrane region" description="Helical" evidence="5">
    <location>
        <begin position="58"/>
        <end position="75"/>
    </location>
</feature>
<accession>A0AAE3K756</accession>
<comment type="caution">
    <text evidence="7">The sequence shown here is derived from an EMBL/GenBank/DDBJ whole genome shotgun (WGS) entry which is preliminary data.</text>
</comment>
<evidence type="ECO:0000256" key="5">
    <source>
        <dbReference type="SAM" id="Phobius"/>
    </source>
</evidence>
<dbReference type="RefSeq" id="WP_174652785.1">
    <property type="nucleotide sequence ID" value="NZ_JAKRVX010000001.1"/>
</dbReference>
<keyword evidence="2 5" id="KW-0812">Transmembrane</keyword>
<protein>
    <submittedName>
        <fullName evidence="7">Rhomboid family intramembrane serine protease</fullName>
    </submittedName>
</protein>
<evidence type="ECO:0000313" key="8">
    <source>
        <dbReference type="Proteomes" id="UP001203207"/>
    </source>
</evidence>
<comment type="subcellular location">
    <subcellularLocation>
        <location evidence="1">Membrane</location>
        <topology evidence="1">Multi-pass membrane protein</topology>
    </subcellularLocation>
</comment>
<dbReference type="Pfam" id="PF01694">
    <property type="entry name" value="Rhomboid"/>
    <property type="match status" value="1"/>
</dbReference>
<feature type="domain" description="Peptidase S54 rhomboid" evidence="6">
    <location>
        <begin position="45"/>
        <end position="186"/>
    </location>
</feature>
<dbReference type="GO" id="GO:0016020">
    <property type="term" value="C:membrane"/>
    <property type="evidence" value="ECO:0007669"/>
    <property type="project" value="UniProtKB-SubCell"/>
</dbReference>
<evidence type="ECO:0000256" key="1">
    <source>
        <dbReference type="ARBA" id="ARBA00004141"/>
    </source>
</evidence>
<organism evidence="7 8">
    <name type="scientific">Natronocalculus amylovorans</name>
    <dbReference type="NCBI Taxonomy" id="2917812"/>
    <lineage>
        <taxon>Archaea</taxon>
        <taxon>Methanobacteriati</taxon>
        <taxon>Methanobacteriota</taxon>
        <taxon>Stenosarchaea group</taxon>
        <taxon>Halobacteria</taxon>
        <taxon>Halobacteriales</taxon>
        <taxon>Haloferacaceae</taxon>
        <taxon>Natronocalculus</taxon>
    </lineage>
</organism>
<evidence type="ECO:0000256" key="2">
    <source>
        <dbReference type="ARBA" id="ARBA00022692"/>
    </source>
</evidence>
<name>A0AAE3K756_9EURY</name>
<dbReference type="InterPro" id="IPR022764">
    <property type="entry name" value="Peptidase_S54_rhomboid_dom"/>
</dbReference>
<dbReference type="Proteomes" id="UP001203207">
    <property type="component" value="Unassembled WGS sequence"/>
</dbReference>
<dbReference type="AlphaFoldDB" id="A0AAE3K756"/>